<keyword evidence="4" id="KW-0227">DNA damage</keyword>
<dbReference type="Pfam" id="PF16508">
    <property type="entry name" value="NIBRIN_BRCT_II"/>
    <property type="match status" value="1"/>
</dbReference>
<dbReference type="GO" id="GO:0007095">
    <property type="term" value="P:mitotic G2 DNA damage checkpoint signaling"/>
    <property type="evidence" value="ECO:0007669"/>
    <property type="project" value="InterPro"/>
</dbReference>
<dbReference type="eggNOG" id="ENOG502QQ7Y">
    <property type="taxonomic scope" value="Eukaryota"/>
</dbReference>
<evidence type="ECO:0000256" key="3">
    <source>
        <dbReference type="ARBA" id="ARBA00022454"/>
    </source>
</evidence>
<feature type="domain" description="FHA" evidence="10">
    <location>
        <begin position="30"/>
        <end position="72"/>
    </location>
</feature>
<dbReference type="VEuPathDB" id="VectorBase:CQUJHB015916"/>
<dbReference type="FunFam" id="3.40.50.10980:FF:000001">
    <property type="entry name" value="Nibrin"/>
    <property type="match status" value="1"/>
</dbReference>
<dbReference type="Gene3D" id="3.40.50.10980">
    <property type="entry name" value="Nibrin, BRCT2 domain"/>
    <property type="match status" value="1"/>
</dbReference>
<dbReference type="Pfam" id="PF00498">
    <property type="entry name" value="FHA"/>
    <property type="match status" value="1"/>
</dbReference>
<dbReference type="Pfam" id="PF00533">
    <property type="entry name" value="BRCT"/>
    <property type="match status" value="1"/>
</dbReference>
<dbReference type="PROSITE" id="PS50172">
    <property type="entry name" value="BRCT"/>
    <property type="match status" value="1"/>
</dbReference>
<protein>
    <recommendedName>
        <fullName evidence="15">Nibrin</fullName>
    </recommendedName>
</protein>
<dbReference type="CDD" id="cd22667">
    <property type="entry name" value="FHA_NBN"/>
    <property type="match status" value="1"/>
</dbReference>
<dbReference type="Gene3D" id="2.60.200.20">
    <property type="match status" value="1"/>
</dbReference>
<evidence type="ECO:0000256" key="8">
    <source>
        <dbReference type="ARBA" id="ARBA00044757"/>
    </source>
</evidence>
<dbReference type="InterPro" id="IPR036420">
    <property type="entry name" value="BRCT_dom_sf"/>
</dbReference>
<dbReference type="GO" id="GO:0030870">
    <property type="term" value="C:Mre11 complex"/>
    <property type="evidence" value="ECO:0007669"/>
    <property type="project" value="InterPro"/>
</dbReference>
<keyword evidence="7" id="KW-0131">Cell cycle</keyword>
<feature type="compositionally biased region" description="Basic and acidic residues" evidence="9">
    <location>
        <begin position="408"/>
        <end position="426"/>
    </location>
</feature>
<evidence type="ECO:0000313" key="12">
    <source>
        <dbReference type="EMBL" id="EDS43614.1"/>
    </source>
</evidence>
<dbReference type="InterPro" id="IPR032429">
    <property type="entry name" value="Nibrin_BRCT2"/>
</dbReference>
<evidence type="ECO:0000313" key="14">
    <source>
        <dbReference type="Proteomes" id="UP000002320"/>
    </source>
</evidence>
<reference evidence="13" key="2">
    <citation type="submission" date="2020-05" db="UniProtKB">
        <authorList>
            <consortium name="EnsemblMetazoa"/>
        </authorList>
    </citation>
    <scope>IDENTIFICATION</scope>
    <source>
        <strain evidence="13">JHB</strain>
    </source>
</reference>
<evidence type="ECO:0000256" key="9">
    <source>
        <dbReference type="SAM" id="MobiDB-lite"/>
    </source>
</evidence>
<keyword evidence="5" id="KW-0234">DNA repair</keyword>
<feature type="compositionally biased region" description="Low complexity" evidence="9">
    <location>
        <begin position="469"/>
        <end position="480"/>
    </location>
</feature>
<feature type="compositionally biased region" description="Polar residues" evidence="9">
    <location>
        <begin position="511"/>
        <end position="535"/>
    </location>
</feature>
<dbReference type="STRING" id="7176.B0XAB7"/>
<reference evidence="12" key="1">
    <citation type="submission" date="2007-03" db="EMBL/GenBank/DDBJ databases">
        <title>Annotation of Culex pipiens quinquefasciatus.</title>
        <authorList>
            <consortium name="The Broad Institute Genome Sequencing Platform"/>
            <person name="Atkinson P.W."/>
            <person name="Hemingway J."/>
            <person name="Christensen B.M."/>
            <person name="Higgs S."/>
            <person name="Kodira C."/>
            <person name="Hannick L."/>
            <person name="Megy K."/>
            <person name="O'Leary S."/>
            <person name="Pearson M."/>
            <person name="Haas B.J."/>
            <person name="Mauceli E."/>
            <person name="Wortman J.R."/>
            <person name="Lee N.H."/>
            <person name="Guigo R."/>
            <person name="Stanke M."/>
            <person name="Alvarado L."/>
            <person name="Amedeo P."/>
            <person name="Antoine C.H."/>
            <person name="Arensburger P."/>
            <person name="Bidwell S.L."/>
            <person name="Crawford M."/>
            <person name="Camaro F."/>
            <person name="Devon K."/>
            <person name="Engels R."/>
            <person name="Hammond M."/>
            <person name="Howarth C."/>
            <person name="Koehrsen M."/>
            <person name="Lawson D."/>
            <person name="Montgomery P."/>
            <person name="Nene V."/>
            <person name="Nusbaum C."/>
            <person name="Puiu D."/>
            <person name="Romero-Severson J."/>
            <person name="Severson D.W."/>
            <person name="Shumway M."/>
            <person name="Sisk P."/>
            <person name="Stolte C."/>
            <person name="Zeng Q."/>
            <person name="Eisenstadt E."/>
            <person name="Fraser-Liggett C."/>
            <person name="Strausberg R."/>
            <person name="Galagan J."/>
            <person name="Birren B."/>
            <person name="Collins F.H."/>
        </authorList>
    </citation>
    <scope>NUCLEOTIDE SEQUENCE [LARGE SCALE GENOMIC DNA]</scope>
    <source>
        <strain evidence="12">JHB</strain>
    </source>
</reference>
<dbReference type="InterPro" id="IPR040227">
    <property type="entry name" value="Nibrin-rel"/>
</dbReference>
<dbReference type="FunCoup" id="B0XAB7">
    <property type="interactions" value="69"/>
</dbReference>
<feature type="compositionally biased region" description="Pro residues" evidence="9">
    <location>
        <begin position="438"/>
        <end position="449"/>
    </location>
</feature>
<evidence type="ECO:0000256" key="6">
    <source>
        <dbReference type="ARBA" id="ARBA00023242"/>
    </source>
</evidence>
<accession>B0XAB7</accession>
<dbReference type="InterPro" id="IPR008984">
    <property type="entry name" value="SMAD_FHA_dom_sf"/>
</dbReference>
<keyword evidence="14" id="KW-1185">Reference proteome</keyword>
<dbReference type="GO" id="GO:0003684">
    <property type="term" value="F:damaged DNA binding"/>
    <property type="evidence" value="ECO:0007669"/>
    <property type="project" value="TreeGrafter"/>
</dbReference>
<proteinExistence type="inferred from homology"/>
<sequence>MWFLKNLKNATVYYIRPDVKKHVVSRSTGNLNIANDRSISRNHAFLFPESSDTLKLVDAGSRYGTFLNHAIESDRDEIPKDVPVRLRQGDRVRFGMCDSLWQVDRVEFRCITSTISVTEGLERTLRKLGGTLEGSFQQGKTGFLVMTTITTTPKLLMSLIGQIPVVTPEYFEACLRAVQGGKALPDPEGFIPEFTEAYVRREGISFGKVPEREELFVGLTFIFIKPQHMTLYEGIVKMAGGKCICATKHKISKSFFTQDKVVVIQVTTDTLSQGTSQSMDGLTQIVAKAGRRLIPEAEIGLAILHCSLEKYCNPLYKFTSVLDLDMVPFEAHGDTLARNSEDLPGRSKKISSVVESISIPETEPHDIQPGTLHSTNFSDAELKISEVESEFAKANENESTGRSKRKRAEPTEPPKEAKRIRSKPVEEEIPETPEESVSPPPPSLLPPSQPSNLSGFLSVNHEEALNETKSAPTAAPPAAQKPKRPLQLMLDDGEDDLFNFGEAVPKRAKRQQTLAESFTSSSQRSQRAPESSTADSDLFAFNGETSRRSKRNPEAPPKSAPNPTSNTTTTTNTSYKQFIKPITIKAEGWLSSTFCELSIKTQDEVTVKRIKEEPGDGDEDHKTRVWIDGMQSMFQVRVKCMNLTSHHRSRDESSERSFFGTGSTNGGGKNFKAFVKGCGVGVGAGVGGVGSFWGPGVGVGVVKTLIAGVGVRVGVDKIVRAGVGVGAGVKHNYKPQQTIVKTMPVCVLDNTQDDHF</sequence>
<comment type="subcellular location">
    <subcellularLocation>
        <location evidence="2">Chromosome</location>
    </subcellularLocation>
    <subcellularLocation>
        <location evidence="1">Nucleus</location>
    </subcellularLocation>
</comment>
<dbReference type="PANTHER" id="PTHR12162:SF0">
    <property type="entry name" value="NIBRIN"/>
    <property type="match status" value="1"/>
</dbReference>
<dbReference type="AlphaFoldDB" id="B0XAB7"/>
<gene>
    <name evidence="13" type="primary">6049899</name>
    <name evidence="12" type="ORF">CpipJ_CPIJ016385</name>
</gene>
<evidence type="ECO:0000256" key="2">
    <source>
        <dbReference type="ARBA" id="ARBA00004286"/>
    </source>
</evidence>
<dbReference type="GO" id="GO:0005694">
    <property type="term" value="C:chromosome"/>
    <property type="evidence" value="ECO:0007669"/>
    <property type="project" value="UniProtKB-SubCell"/>
</dbReference>
<evidence type="ECO:0000256" key="1">
    <source>
        <dbReference type="ARBA" id="ARBA00004123"/>
    </source>
</evidence>
<dbReference type="OrthoDB" id="552194at2759"/>
<evidence type="ECO:0000259" key="11">
    <source>
        <dbReference type="PROSITE" id="PS50172"/>
    </source>
</evidence>
<dbReference type="HOGENOM" id="CLU_384138_0_0_1"/>
<dbReference type="KEGG" id="cqu:CpipJ_CPIJ016385"/>
<feature type="compositionally biased region" description="Low complexity" evidence="9">
    <location>
        <begin position="561"/>
        <end position="573"/>
    </location>
</feature>
<dbReference type="OMA" id="IQVRMCN"/>
<dbReference type="InParanoid" id="B0XAB7"/>
<organism>
    <name type="scientific">Culex quinquefasciatus</name>
    <name type="common">Southern house mosquito</name>
    <name type="synonym">Culex pungens</name>
    <dbReference type="NCBI Taxonomy" id="7176"/>
    <lineage>
        <taxon>Eukaryota</taxon>
        <taxon>Metazoa</taxon>
        <taxon>Ecdysozoa</taxon>
        <taxon>Arthropoda</taxon>
        <taxon>Hexapoda</taxon>
        <taxon>Insecta</taxon>
        <taxon>Pterygota</taxon>
        <taxon>Neoptera</taxon>
        <taxon>Endopterygota</taxon>
        <taxon>Diptera</taxon>
        <taxon>Nematocera</taxon>
        <taxon>Culicoidea</taxon>
        <taxon>Culicidae</taxon>
        <taxon>Culicinae</taxon>
        <taxon>Culicini</taxon>
        <taxon>Culex</taxon>
        <taxon>Culex</taxon>
    </lineage>
</organism>
<dbReference type="InterPro" id="IPR001357">
    <property type="entry name" value="BRCT_dom"/>
</dbReference>
<dbReference type="EnsemblMetazoa" id="CPIJ016385-RA">
    <property type="protein sequence ID" value="CPIJ016385-PA"/>
    <property type="gene ID" value="CPIJ016385"/>
</dbReference>
<comment type="similarity">
    <text evidence="8">Belongs to the Nibrin family.</text>
</comment>
<dbReference type="GO" id="GO:0000724">
    <property type="term" value="P:double-strand break repair via homologous recombination"/>
    <property type="evidence" value="ECO:0007669"/>
    <property type="project" value="TreeGrafter"/>
</dbReference>
<dbReference type="PROSITE" id="PS50006">
    <property type="entry name" value="FHA_DOMAIN"/>
    <property type="match status" value="1"/>
</dbReference>
<dbReference type="EMBL" id="DS232577">
    <property type="protein sequence ID" value="EDS43614.1"/>
    <property type="molecule type" value="Genomic_DNA"/>
</dbReference>
<dbReference type="InterPro" id="IPR000253">
    <property type="entry name" value="FHA_dom"/>
</dbReference>
<keyword evidence="6" id="KW-0539">Nucleus</keyword>
<evidence type="ECO:0000256" key="7">
    <source>
        <dbReference type="ARBA" id="ARBA00023306"/>
    </source>
</evidence>
<keyword evidence="3" id="KW-0158">Chromosome</keyword>
<feature type="domain" description="BRCT" evidence="11">
    <location>
        <begin position="121"/>
        <end position="176"/>
    </location>
</feature>
<evidence type="ECO:0008006" key="15">
    <source>
        <dbReference type="Google" id="ProtNLM"/>
    </source>
</evidence>
<name>B0XAB7_CULQU</name>
<evidence type="ECO:0000259" key="10">
    <source>
        <dbReference type="PROSITE" id="PS50006"/>
    </source>
</evidence>
<feature type="region of interest" description="Disordered" evidence="9">
    <location>
        <begin position="391"/>
        <end position="573"/>
    </location>
</feature>
<evidence type="ECO:0000313" key="13">
    <source>
        <dbReference type="EnsemblMetazoa" id="CPIJ016385-PA"/>
    </source>
</evidence>
<dbReference type="InterPro" id="IPR043014">
    <property type="entry name" value="Nibrin_BRCT2_sf"/>
</dbReference>
<dbReference type="SUPFAM" id="SSF52113">
    <property type="entry name" value="BRCT domain"/>
    <property type="match status" value="1"/>
</dbReference>
<dbReference type="Gene3D" id="3.40.50.10190">
    <property type="entry name" value="BRCT domain"/>
    <property type="match status" value="1"/>
</dbReference>
<feature type="compositionally biased region" description="Basic and acidic residues" evidence="9">
    <location>
        <begin position="391"/>
        <end position="401"/>
    </location>
</feature>
<dbReference type="PANTHER" id="PTHR12162">
    <property type="entry name" value="NIBRIN-RELATED"/>
    <property type="match status" value="1"/>
</dbReference>
<dbReference type="SUPFAM" id="SSF49879">
    <property type="entry name" value="SMAD/FHA domain"/>
    <property type="match status" value="1"/>
</dbReference>
<dbReference type="Proteomes" id="UP000002320">
    <property type="component" value="Unassembled WGS sequence"/>
</dbReference>
<dbReference type="VEuPathDB" id="VectorBase:CPIJ016385"/>
<evidence type="ECO:0000256" key="5">
    <source>
        <dbReference type="ARBA" id="ARBA00023204"/>
    </source>
</evidence>
<evidence type="ECO:0000256" key="4">
    <source>
        <dbReference type="ARBA" id="ARBA00022763"/>
    </source>
</evidence>